<evidence type="ECO:0000256" key="3">
    <source>
        <dbReference type="ARBA" id="ARBA00022448"/>
    </source>
</evidence>
<dbReference type="Pfam" id="PF25876">
    <property type="entry name" value="HH_MFP_RND"/>
    <property type="match status" value="1"/>
</dbReference>
<evidence type="ECO:0000256" key="4">
    <source>
        <dbReference type="ARBA" id="ARBA00022475"/>
    </source>
</evidence>
<feature type="domain" description="Multidrug resistance protein MdtA-like C-terminal permuted SH3" evidence="11">
    <location>
        <begin position="312"/>
        <end position="371"/>
    </location>
</feature>
<protein>
    <recommendedName>
        <fullName evidence="14">Efflux transporter, RND family, MFP subunit</fullName>
    </recommendedName>
</protein>
<dbReference type="Pfam" id="PF25967">
    <property type="entry name" value="RND-MFP_C"/>
    <property type="match status" value="1"/>
</dbReference>
<feature type="compositionally biased region" description="Low complexity" evidence="7">
    <location>
        <begin position="397"/>
        <end position="406"/>
    </location>
</feature>
<evidence type="ECO:0000259" key="8">
    <source>
        <dbReference type="Pfam" id="PF25876"/>
    </source>
</evidence>
<dbReference type="PANTHER" id="PTHR30469:SF36">
    <property type="entry name" value="BLL3903 PROTEIN"/>
    <property type="match status" value="1"/>
</dbReference>
<evidence type="ECO:0000256" key="7">
    <source>
        <dbReference type="SAM" id="MobiDB-lite"/>
    </source>
</evidence>
<sequence length="430" mass="44651">MAETVKRRGRWALGLVVVLVVAGAVWLARGRGGDAAKGKAPAGGAAAQAQRPVPVTAALAARRDVAEWLEGLGSVVAYQTVTVKPQVDGRLDQVVFREGQVVRKGQVLAQIDPRPFQAQLMQAEGALARDQAQLRSARLDLERYRALSAERLVPQQQADQQIAAVGQLEGAVRIDEAAISTARLNLGYATIASPIDGVTGIRVVDAGNVVHAADPNGIVVVAQLDPIAVIFTLPQDQLTPIATAQSGGPLAVDVYARDGVTLLGQGRLEVIDNQINQATSTVRLKAVLPNPKRLLWPNQFVNARLRLGTRRDALVVPAPAVQRGPQGTFVYVVGPDATATPRPVEVEATVGDQAVIAKGIADGDRVVVEGQNQLRPGAKVQLREPGKPAGQGGPAGQVGPAAQGGQPAQGGPAGQAGAAGRRGAAEAARR</sequence>
<proteinExistence type="inferred from homology"/>
<keyword evidence="5" id="KW-0997">Cell inner membrane</keyword>
<evidence type="ECO:0000256" key="5">
    <source>
        <dbReference type="ARBA" id="ARBA00022519"/>
    </source>
</evidence>
<dbReference type="Proteomes" id="UP001162891">
    <property type="component" value="Chromosome"/>
</dbReference>
<evidence type="ECO:0000259" key="11">
    <source>
        <dbReference type="Pfam" id="PF25967"/>
    </source>
</evidence>
<comment type="subcellular location">
    <subcellularLocation>
        <location evidence="1">Cell membrane</location>
    </subcellularLocation>
</comment>
<dbReference type="Pfam" id="PF25917">
    <property type="entry name" value="BSH_RND"/>
    <property type="match status" value="1"/>
</dbReference>
<dbReference type="Gene3D" id="1.10.287.470">
    <property type="entry name" value="Helix hairpin bin"/>
    <property type="match status" value="1"/>
</dbReference>
<reference evidence="13" key="1">
    <citation type="journal article" date="2022" name="Int. J. Syst. Evol. Microbiol.">
        <title>Anaeromyxobacter oryzae sp. nov., Anaeromyxobacter diazotrophicus sp. nov. and Anaeromyxobacter paludicola sp. nov., isolated from paddy soils.</title>
        <authorList>
            <person name="Itoh H."/>
            <person name="Xu Z."/>
            <person name="Mise K."/>
            <person name="Masuda Y."/>
            <person name="Ushijima N."/>
            <person name="Hayakawa C."/>
            <person name="Shiratori Y."/>
            <person name="Senoo K."/>
        </authorList>
    </citation>
    <scope>NUCLEOTIDE SEQUENCE [LARGE SCALE GENOMIC DNA]</scope>
    <source>
        <strain evidence="13">Red232</strain>
    </source>
</reference>
<dbReference type="InterPro" id="IPR058627">
    <property type="entry name" value="MdtA-like_C"/>
</dbReference>
<organism evidence="12 13">
    <name type="scientific">Anaeromyxobacter oryzae</name>
    <dbReference type="NCBI Taxonomy" id="2918170"/>
    <lineage>
        <taxon>Bacteria</taxon>
        <taxon>Pseudomonadati</taxon>
        <taxon>Myxococcota</taxon>
        <taxon>Myxococcia</taxon>
        <taxon>Myxococcales</taxon>
        <taxon>Cystobacterineae</taxon>
        <taxon>Anaeromyxobacteraceae</taxon>
        <taxon>Anaeromyxobacter</taxon>
    </lineage>
</organism>
<dbReference type="InterPro" id="IPR006143">
    <property type="entry name" value="RND_pump_MFP"/>
</dbReference>
<feature type="domain" description="Multidrug resistance protein MdtA-like barrel-sandwich hybrid" evidence="9">
    <location>
        <begin position="80"/>
        <end position="221"/>
    </location>
</feature>
<keyword evidence="13" id="KW-1185">Reference proteome</keyword>
<accession>A0ABN6MW39</accession>
<dbReference type="NCBIfam" id="TIGR01730">
    <property type="entry name" value="RND_mfp"/>
    <property type="match status" value="1"/>
</dbReference>
<evidence type="ECO:0000259" key="10">
    <source>
        <dbReference type="Pfam" id="PF25944"/>
    </source>
</evidence>
<dbReference type="EMBL" id="AP025591">
    <property type="protein sequence ID" value="BDG05141.1"/>
    <property type="molecule type" value="Genomic_DNA"/>
</dbReference>
<feature type="domain" description="Multidrug resistance protein MdtA-like alpha-helical hairpin" evidence="8">
    <location>
        <begin position="119"/>
        <end position="189"/>
    </location>
</feature>
<dbReference type="InterPro" id="IPR058624">
    <property type="entry name" value="MdtA-like_HH"/>
</dbReference>
<dbReference type="InterPro" id="IPR058626">
    <property type="entry name" value="MdtA-like_b-barrel"/>
</dbReference>
<evidence type="ECO:0000256" key="1">
    <source>
        <dbReference type="ARBA" id="ARBA00004236"/>
    </source>
</evidence>
<evidence type="ECO:0000259" key="9">
    <source>
        <dbReference type="Pfam" id="PF25917"/>
    </source>
</evidence>
<dbReference type="InterPro" id="IPR058625">
    <property type="entry name" value="MdtA-like_BSH"/>
</dbReference>
<comment type="similarity">
    <text evidence="2">Belongs to the membrane fusion protein (MFP) (TC 8.A.1) family.</text>
</comment>
<evidence type="ECO:0000256" key="6">
    <source>
        <dbReference type="ARBA" id="ARBA00023136"/>
    </source>
</evidence>
<evidence type="ECO:0008006" key="14">
    <source>
        <dbReference type="Google" id="ProtNLM"/>
    </source>
</evidence>
<gene>
    <name evidence="12" type="ORF">AMOR_41370</name>
</gene>
<feature type="region of interest" description="Disordered" evidence="7">
    <location>
        <begin position="372"/>
        <end position="430"/>
    </location>
</feature>
<evidence type="ECO:0000313" key="13">
    <source>
        <dbReference type="Proteomes" id="UP001162891"/>
    </source>
</evidence>
<keyword evidence="3" id="KW-0813">Transport</keyword>
<dbReference type="Pfam" id="PF25944">
    <property type="entry name" value="Beta-barrel_RND"/>
    <property type="match status" value="1"/>
</dbReference>
<keyword evidence="6" id="KW-0472">Membrane</keyword>
<dbReference type="Gene3D" id="2.40.50.100">
    <property type="match status" value="1"/>
</dbReference>
<dbReference type="RefSeq" id="WP_248353694.1">
    <property type="nucleotide sequence ID" value="NZ_AP025591.1"/>
</dbReference>
<evidence type="ECO:0000313" key="12">
    <source>
        <dbReference type="EMBL" id="BDG05141.1"/>
    </source>
</evidence>
<keyword evidence="4" id="KW-1003">Cell membrane</keyword>
<dbReference type="SUPFAM" id="SSF111369">
    <property type="entry name" value="HlyD-like secretion proteins"/>
    <property type="match status" value="1"/>
</dbReference>
<dbReference type="Gene3D" id="2.40.30.170">
    <property type="match status" value="1"/>
</dbReference>
<feature type="domain" description="Multidrug resistance protein MdtA-like beta-barrel" evidence="10">
    <location>
        <begin position="226"/>
        <end position="308"/>
    </location>
</feature>
<dbReference type="Gene3D" id="2.40.420.20">
    <property type="match status" value="1"/>
</dbReference>
<evidence type="ECO:0000256" key="2">
    <source>
        <dbReference type="ARBA" id="ARBA00009477"/>
    </source>
</evidence>
<dbReference type="PANTHER" id="PTHR30469">
    <property type="entry name" value="MULTIDRUG RESISTANCE PROTEIN MDTA"/>
    <property type="match status" value="1"/>
</dbReference>
<name>A0ABN6MW39_9BACT</name>